<keyword evidence="9" id="KW-1185">Reference proteome</keyword>
<evidence type="ECO:0000256" key="7">
    <source>
        <dbReference type="SAM" id="Phobius"/>
    </source>
</evidence>
<reference evidence="8 9" key="1">
    <citation type="journal article" date="2018" name="Sci. Data">
        <title>The draft genome sequence of cork oak.</title>
        <authorList>
            <person name="Ramos A.M."/>
            <person name="Usie A."/>
            <person name="Barbosa P."/>
            <person name="Barros P.M."/>
            <person name="Capote T."/>
            <person name="Chaves I."/>
            <person name="Simoes F."/>
            <person name="Abreu I."/>
            <person name="Carrasquinho I."/>
            <person name="Faro C."/>
            <person name="Guimaraes J.B."/>
            <person name="Mendonca D."/>
            <person name="Nobrega F."/>
            <person name="Rodrigues L."/>
            <person name="Saibo N.J.M."/>
            <person name="Varela M.C."/>
            <person name="Egas C."/>
            <person name="Matos J."/>
            <person name="Miguel C.M."/>
            <person name="Oliveira M.M."/>
            <person name="Ricardo C.P."/>
            <person name="Goncalves S."/>
        </authorList>
    </citation>
    <scope>NUCLEOTIDE SEQUENCE [LARGE SCALE GENOMIC DNA]</scope>
    <source>
        <strain evidence="9">cv. HL8</strain>
    </source>
</reference>
<comment type="subcellular location">
    <subcellularLocation>
        <location evidence="1">Membrane</location>
    </subcellularLocation>
</comment>
<dbReference type="SUPFAM" id="SSF103473">
    <property type="entry name" value="MFS general substrate transporter"/>
    <property type="match status" value="1"/>
</dbReference>
<gene>
    <name evidence="8" type="primary">SUGTL5</name>
    <name evidence="8" type="ORF">CFP56_001934</name>
</gene>
<dbReference type="AlphaFoldDB" id="A0AAW0LED7"/>
<dbReference type="EMBL" id="PKMF04000107">
    <property type="protein sequence ID" value="KAK7849905.1"/>
    <property type="molecule type" value="Genomic_DNA"/>
</dbReference>
<name>A0AAW0LED7_QUESU</name>
<comment type="caution">
    <text evidence="8">The sequence shown here is derived from an EMBL/GenBank/DDBJ whole genome shotgun (WGS) entry which is preliminary data.</text>
</comment>
<sequence length="352" mass="38540">MSTEVSDYVFCLELALFIFEVLTAMWFSQIFSFAGWLSIAFAKNAWWLDLGRLSLGVGNGIFCYATQNNDQFLITNQVSVDIAKITRQNLRGQFTSANEPTHCSHTYTRSNAQLMTCGISLMYLIGSAINWRTLALIGAIPCLLQLVGLFFIPESPRWLVGLGLMLLQQFGGSHAITNYASSIFLEAGFSSTIGTLSMAIIQIPASAMTAILADKSGRRPLLMVSAVGMCLSCFLVGLTFYFQDIYQSKVTSILVLFGIVGNAIAYSIGMAGLPWVIMSEIFPINVKGTGGSLVTAVKWSCSWISTYSFNFMTEWSTAGICGLTVLFIIKLVLETKGMALEEIQASMTQFLQ</sequence>
<feature type="transmembrane region" description="Helical" evidence="7">
    <location>
        <begin position="131"/>
        <end position="152"/>
    </location>
</feature>
<dbReference type="InterPro" id="IPR050549">
    <property type="entry name" value="MFS_Trehalose_Transporter"/>
</dbReference>
<dbReference type="PANTHER" id="PTHR48021:SF93">
    <property type="entry name" value="SUGAR TRANSPORTER ERD6-LIKE 1-RELATED"/>
    <property type="match status" value="1"/>
</dbReference>
<feature type="transmembrane region" description="Helical" evidence="7">
    <location>
        <begin position="14"/>
        <end position="42"/>
    </location>
</feature>
<feature type="transmembrane region" description="Helical" evidence="7">
    <location>
        <begin position="183"/>
        <end position="201"/>
    </location>
</feature>
<dbReference type="GO" id="GO:0022857">
    <property type="term" value="F:transmembrane transporter activity"/>
    <property type="evidence" value="ECO:0007669"/>
    <property type="project" value="InterPro"/>
</dbReference>
<dbReference type="InterPro" id="IPR036259">
    <property type="entry name" value="MFS_trans_sf"/>
</dbReference>
<dbReference type="PANTHER" id="PTHR48021">
    <property type="match status" value="1"/>
</dbReference>
<feature type="transmembrane region" description="Helical" evidence="7">
    <location>
        <begin position="254"/>
        <end position="277"/>
    </location>
</feature>
<feature type="transmembrane region" description="Helical" evidence="7">
    <location>
        <begin position="158"/>
        <end position="176"/>
    </location>
</feature>
<accession>A0AAW0LED7</accession>
<feature type="transmembrane region" description="Helical" evidence="7">
    <location>
        <begin position="221"/>
        <end position="242"/>
    </location>
</feature>
<comment type="similarity">
    <text evidence="2">Belongs to the major facilitator superfamily. Sugar transporter (TC 2.A.1.1) family.</text>
</comment>
<evidence type="ECO:0000256" key="6">
    <source>
        <dbReference type="ARBA" id="ARBA00023136"/>
    </source>
</evidence>
<evidence type="ECO:0000256" key="1">
    <source>
        <dbReference type="ARBA" id="ARBA00004370"/>
    </source>
</evidence>
<evidence type="ECO:0000313" key="9">
    <source>
        <dbReference type="Proteomes" id="UP000237347"/>
    </source>
</evidence>
<dbReference type="GO" id="GO:0016020">
    <property type="term" value="C:membrane"/>
    <property type="evidence" value="ECO:0007669"/>
    <property type="project" value="UniProtKB-SubCell"/>
</dbReference>
<proteinExistence type="inferred from homology"/>
<protein>
    <submittedName>
        <fullName evidence="8">Sugar transporter erd6-like 12</fullName>
    </submittedName>
</protein>
<organism evidence="8 9">
    <name type="scientific">Quercus suber</name>
    <name type="common">Cork oak</name>
    <dbReference type="NCBI Taxonomy" id="58331"/>
    <lineage>
        <taxon>Eukaryota</taxon>
        <taxon>Viridiplantae</taxon>
        <taxon>Streptophyta</taxon>
        <taxon>Embryophyta</taxon>
        <taxon>Tracheophyta</taxon>
        <taxon>Spermatophyta</taxon>
        <taxon>Magnoliopsida</taxon>
        <taxon>eudicotyledons</taxon>
        <taxon>Gunneridae</taxon>
        <taxon>Pentapetalae</taxon>
        <taxon>rosids</taxon>
        <taxon>fabids</taxon>
        <taxon>Fagales</taxon>
        <taxon>Fagaceae</taxon>
        <taxon>Quercus</taxon>
    </lineage>
</organism>
<keyword evidence="4 7" id="KW-0812">Transmembrane</keyword>
<keyword evidence="3" id="KW-0813">Transport</keyword>
<dbReference type="Proteomes" id="UP000237347">
    <property type="component" value="Unassembled WGS sequence"/>
</dbReference>
<keyword evidence="6 7" id="KW-0472">Membrane</keyword>
<evidence type="ECO:0000256" key="3">
    <source>
        <dbReference type="ARBA" id="ARBA00022597"/>
    </source>
</evidence>
<keyword evidence="3" id="KW-0762">Sugar transport</keyword>
<dbReference type="Pfam" id="PF00083">
    <property type="entry name" value="Sugar_tr"/>
    <property type="match status" value="1"/>
</dbReference>
<dbReference type="InterPro" id="IPR005828">
    <property type="entry name" value="MFS_sugar_transport-like"/>
</dbReference>
<dbReference type="Gene3D" id="1.20.1250.20">
    <property type="entry name" value="MFS general substrate transporter like domains"/>
    <property type="match status" value="2"/>
</dbReference>
<evidence type="ECO:0000256" key="4">
    <source>
        <dbReference type="ARBA" id="ARBA00022692"/>
    </source>
</evidence>
<evidence type="ECO:0000256" key="5">
    <source>
        <dbReference type="ARBA" id="ARBA00022989"/>
    </source>
</evidence>
<evidence type="ECO:0000313" key="8">
    <source>
        <dbReference type="EMBL" id="KAK7849905.1"/>
    </source>
</evidence>
<feature type="transmembrane region" description="Helical" evidence="7">
    <location>
        <begin position="315"/>
        <end position="333"/>
    </location>
</feature>
<evidence type="ECO:0000256" key="2">
    <source>
        <dbReference type="ARBA" id="ARBA00010992"/>
    </source>
</evidence>
<keyword evidence="5 7" id="KW-1133">Transmembrane helix</keyword>